<sequence length="97" mass="10766">MPYFKVMLSGRGIDLLFDGTPVVGFFTTRLVRADDLMTAERQAKDLVLFDWQPGGSYAAINRGSIPSMTVEDSFPVGFVTGTFARKPSGYTFYSHED</sequence>
<dbReference type="EMBL" id="CP060731">
    <property type="protein sequence ID" value="QNN78340.1"/>
    <property type="molecule type" value="Genomic_DNA"/>
</dbReference>
<organism evidence="1 2">
    <name type="scientific">Pseudoxanthomonas mexicana</name>
    <dbReference type="NCBI Taxonomy" id="128785"/>
    <lineage>
        <taxon>Bacteria</taxon>
        <taxon>Pseudomonadati</taxon>
        <taxon>Pseudomonadota</taxon>
        <taxon>Gammaproteobacteria</taxon>
        <taxon>Lysobacterales</taxon>
        <taxon>Lysobacteraceae</taxon>
        <taxon>Pseudoxanthomonas</taxon>
    </lineage>
</organism>
<dbReference type="RefSeq" id="WP_187573742.1">
    <property type="nucleotide sequence ID" value="NZ_CP060731.1"/>
</dbReference>
<proteinExistence type="predicted"/>
<evidence type="ECO:0000313" key="2">
    <source>
        <dbReference type="Proteomes" id="UP000515838"/>
    </source>
</evidence>
<dbReference type="GeneID" id="81469831"/>
<protein>
    <submittedName>
        <fullName evidence="1">Uncharacterized protein</fullName>
    </submittedName>
</protein>
<reference evidence="1 2" key="1">
    <citation type="submission" date="2020-08" db="EMBL/GenBank/DDBJ databases">
        <title>Streptomycin Non-resistant strain, P. mexicana.</title>
        <authorList>
            <person name="Ganesh-Kumar S."/>
            <person name="Zhe T."/>
            <person name="Yu Z."/>
            <person name="Min Y."/>
        </authorList>
    </citation>
    <scope>NUCLEOTIDE SEQUENCE [LARGE SCALE GENOMIC DNA]</scope>
    <source>
        <strain evidence="1 2">GTZY2</strain>
    </source>
</reference>
<dbReference type="Proteomes" id="UP000515838">
    <property type="component" value="Chromosome"/>
</dbReference>
<gene>
    <name evidence="1" type="ORF">IAE60_02565</name>
</gene>
<evidence type="ECO:0000313" key="1">
    <source>
        <dbReference type="EMBL" id="QNN78340.1"/>
    </source>
</evidence>
<accession>A0A7G9TE15</accession>
<dbReference type="AlphaFoldDB" id="A0A7G9TE15"/>
<name>A0A7G9TE15_PSEMX</name>